<dbReference type="Pfam" id="PF00069">
    <property type="entry name" value="Pkinase"/>
    <property type="match status" value="1"/>
</dbReference>
<dbReference type="SMART" id="SM00220">
    <property type="entry name" value="S_TKc"/>
    <property type="match status" value="1"/>
</dbReference>
<dbReference type="GO" id="GO:0004674">
    <property type="term" value="F:protein serine/threonine kinase activity"/>
    <property type="evidence" value="ECO:0007669"/>
    <property type="project" value="UniProtKB-KW"/>
</dbReference>
<feature type="domain" description="Protein kinase" evidence="14">
    <location>
        <begin position="6"/>
        <end position="267"/>
    </location>
</feature>
<evidence type="ECO:0000256" key="12">
    <source>
        <dbReference type="ARBA" id="ARBA00047899"/>
    </source>
</evidence>
<dbReference type="GeneTree" id="ENSGT00940000155267"/>
<keyword evidence="16" id="KW-1185">Reference proteome</keyword>
<dbReference type="InterPro" id="IPR039046">
    <property type="entry name" value="PDPK1"/>
</dbReference>
<dbReference type="PANTHER" id="PTHR24356">
    <property type="entry name" value="SERINE/THREONINE-PROTEIN KINASE"/>
    <property type="match status" value="1"/>
</dbReference>
<evidence type="ECO:0000256" key="10">
    <source>
        <dbReference type="ARBA" id="ARBA00022777"/>
    </source>
</evidence>
<evidence type="ECO:0000256" key="9">
    <source>
        <dbReference type="ARBA" id="ARBA00022741"/>
    </source>
</evidence>
<evidence type="ECO:0000313" key="16">
    <source>
        <dbReference type="Proteomes" id="UP000007875"/>
    </source>
</evidence>
<dbReference type="InterPro" id="IPR011993">
    <property type="entry name" value="PH-like_dom_sf"/>
</dbReference>
<evidence type="ECO:0000256" key="5">
    <source>
        <dbReference type="ARBA" id="ARBA00022473"/>
    </source>
</evidence>
<dbReference type="GO" id="GO:0005737">
    <property type="term" value="C:cytoplasm"/>
    <property type="evidence" value="ECO:0007669"/>
    <property type="project" value="UniProtKB-SubCell"/>
</dbReference>
<dbReference type="PROSITE" id="PS00108">
    <property type="entry name" value="PROTEIN_KINASE_ST"/>
    <property type="match status" value="1"/>
</dbReference>
<reference evidence="16" key="1">
    <citation type="submission" date="2003-08" db="EMBL/GenBank/DDBJ databases">
        <authorList>
            <person name="Birren B."/>
            <person name="Nusbaum C."/>
            <person name="Abebe A."/>
            <person name="Abouelleil A."/>
            <person name="Adekoya E."/>
            <person name="Ait-zahra M."/>
            <person name="Allen N."/>
            <person name="Allen T."/>
            <person name="An P."/>
            <person name="Anderson M."/>
            <person name="Anderson S."/>
            <person name="Arachchi H."/>
            <person name="Armbruster J."/>
            <person name="Bachantsang P."/>
            <person name="Baldwin J."/>
            <person name="Barry A."/>
            <person name="Bayul T."/>
            <person name="Blitshsteyn B."/>
            <person name="Bloom T."/>
            <person name="Blye J."/>
            <person name="Boguslavskiy L."/>
            <person name="Borowsky M."/>
            <person name="Boukhgalter B."/>
            <person name="Brunache A."/>
            <person name="Butler J."/>
            <person name="Calixte N."/>
            <person name="Calvo S."/>
            <person name="Camarata J."/>
            <person name="Campo K."/>
            <person name="Chang J."/>
            <person name="Cheshatsang Y."/>
            <person name="Citroen M."/>
            <person name="Collymore A."/>
            <person name="Considine T."/>
            <person name="Cook A."/>
            <person name="Cooke P."/>
            <person name="Corum B."/>
            <person name="Cuomo C."/>
            <person name="David R."/>
            <person name="Dawoe T."/>
            <person name="Degray S."/>
            <person name="Dodge S."/>
            <person name="Dooley K."/>
            <person name="Dorje P."/>
            <person name="Dorjee K."/>
            <person name="Dorris L."/>
            <person name="Duffey N."/>
            <person name="Dupes A."/>
            <person name="Elkins T."/>
            <person name="Engels R."/>
            <person name="Erickson J."/>
            <person name="Farina A."/>
            <person name="Faro S."/>
            <person name="Ferreira P."/>
            <person name="Fischer H."/>
            <person name="Fitzgerald M."/>
            <person name="Foley K."/>
            <person name="Gage D."/>
            <person name="Galagan J."/>
            <person name="Gearin G."/>
            <person name="Gnerre S."/>
            <person name="Gnirke A."/>
            <person name="Goyette A."/>
            <person name="Graham J."/>
            <person name="Grandbois E."/>
            <person name="Gyaltsen K."/>
            <person name="Hafez N."/>
            <person name="Hagopian D."/>
            <person name="Hagos B."/>
            <person name="Hall J."/>
            <person name="Hatcher B."/>
            <person name="Heller A."/>
            <person name="Higgins H."/>
            <person name="Honan T."/>
            <person name="Horn A."/>
            <person name="Houde N."/>
            <person name="Hughes L."/>
            <person name="Hulme W."/>
            <person name="Husby E."/>
            <person name="Iliev I."/>
            <person name="Jaffe D."/>
            <person name="Jones C."/>
            <person name="Kamal M."/>
            <person name="Kamat A."/>
            <person name="Kamvysselis M."/>
            <person name="Karlsson E."/>
            <person name="Kells C."/>
            <person name="Kieu A."/>
            <person name="Kisner P."/>
            <person name="Kodira C."/>
            <person name="Kulbokas E."/>
            <person name="Labutti K."/>
            <person name="Lama D."/>
            <person name="Landers T."/>
            <person name="Leger J."/>
            <person name="Levine S."/>
            <person name="Lewis D."/>
            <person name="Lewis T."/>
            <person name="Lindblad-toh K."/>
            <person name="Liu X."/>
            <person name="Lokyitsang T."/>
            <person name="Lokyitsang Y."/>
            <person name="Lucien O."/>
            <person name="Lui A."/>
            <person name="Ma L.J."/>
            <person name="Mabbitt R."/>
            <person name="Macdonald J."/>
            <person name="Maclean C."/>
            <person name="Major J."/>
            <person name="Manning J."/>
            <person name="Marabella R."/>
            <person name="Maru K."/>
            <person name="Matthews C."/>
            <person name="Mauceli E."/>
            <person name="Mccarthy M."/>
            <person name="Mcdonough S."/>
            <person name="Mcghee T."/>
            <person name="Meldrim J."/>
            <person name="Meneus L."/>
            <person name="Mesirov J."/>
            <person name="Mihalev A."/>
            <person name="Mihova T."/>
            <person name="Mikkelsen T."/>
            <person name="Mlenga V."/>
            <person name="Moru K."/>
            <person name="Mozes J."/>
            <person name="Mulrain L."/>
            <person name="Munson G."/>
            <person name="Naylor J."/>
            <person name="Newes C."/>
            <person name="Nguyen C."/>
            <person name="Nguyen N."/>
            <person name="Nguyen T."/>
            <person name="Nicol R."/>
            <person name="Nielsen C."/>
            <person name="Nizzari M."/>
            <person name="Norbu C."/>
            <person name="Norbu N."/>
            <person name="O'donnell P."/>
            <person name="Okoawo O."/>
            <person name="O'leary S."/>
            <person name="Omotosho B."/>
            <person name="O'neill K."/>
            <person name="Osman S."/>
            <person name="Parker S."/>
            <person name="Perrin D."/>
            <person name="Phunkhang P."/>
            <person name="Piqani B."/>
            <person name="Purcell S."/>
            <person name="Rachupka T."/>
            <person name="Ramasamy U."/>
            <person name="Rameau R."/>
            <person name="Ray V."/>
            <person name="Raymond C."/>
            <person name="Retta R."/>
            <person name="Richardson S."/>
            <person name="Rise C."/>
            <person name="Rodriguez J."/>
            <person name="Rogers J."/>
            <person name="Rogov P."/>
            <person name="Rutman M."/>
            <person name="Schupbach R."/>
            <person name="Seaman C."/>
            <person name="Settipalli S."/>
            <person name="Sharpe T."/>
            <person name="Sheridan J."/>
            <person name="Sherpa N."/>
            <person name="Shi J."/>
            <person name="Smirnov S."/>
            <person name="Smith C."/>
            <person name="Sougnez C."/>
            <person name="Spencer B."/>
            <person name="Stalker J."/>
            <person name="Stange-thomann N."/>
            <person name="Stavropoulos S."/>
            <person name="Stetson K."/>
            <person name="Stone C."/>
            <person name="Stone S."/>
            <person name="Stubbs M."/>
            <person name="Talamas J."/>
            <person name="Tchuinga P."/>
            <person name="Tenzing P."/>
            <person name="Tesfaye S."/>
            <person name="Theodore J."/>
            <person name="Thoulutsang Y."/>
            <person name="Topham K."/>
            <person name="Towey S."/>
            <person name="Tsamla T."/>
            <person name="Tsomo N."/>
            <person name="Vallee D."/>
            <person name="Vassiliev H."/>
            <person name="Venkataraman V."/>
            <person name="Vinson J."/>
            <person name="Vo A."/>
            <person name="Wade C."/>
            <person name="Wang S."/>
            <person name="Wangchuk T."/>
            <person name="Wangdi T."/>
            <person name="Whittaker C."/>
            <person name="Wilkinson J."/>
            <person name="Wu Y."/>
            <person name="Wyman D."/>
            <person name="Yadav S."/>
            <person name="Yang S."/>
            <person name="Yang X."/>
            <person name="Yeager S."/>
            <person name="Yee E."/>
            <person name="Young G."/>
            <person name="Zainoun J."/>
            <person name="Zembeck L."/>
            <person name="Zimmer A."/>
            <person name="Zody M."/>
            <person name="Lander E."/>
        </authorList>
    </citation>
    <scope>NUCLEOTIDE SEQUENCE [LARGE SCALE GENOMIC DNA]</scope>
</reference>
<reference evidence="15" key="3">
    <citation type="submission" date="2025-09" db="UniProtKB">
        <authorList>
            <consortium name="Ensembl"/>
        </authorList>
    </citation>
    <scope>IDENTIFICATION</scope>
</reference>
<dbReference type="FunCoup" id="H2Z6B2">
    <property type="interactions" value="10"/>
</dbReference>
<comment type="subcellular location">
    <subcellularLocation>
        <location evidence="1">Cytoplasm</location>
    </subcellularLocation>
</comment>
<evidence type="ECO:0000256" key="11">
    <source>
        <dbReference type="ARBA" id="ARBA00022840"/>
    </source>
</evidence>
<dbReference type="PANTHER" id="PTHR24356:SF163">
    <property type="entry name" value="3-PHOSPHOINOSITIDE-DEPENDENT PROTEIN KINASE 1-RELATED"/>
    <property type="match status" value="1"/>
</dbReference>
<accession>H2Z6B2</accession>
<dbReference type="Gene3D" id="2.30.29.30">
    <property type="entry name" value="Pleckstrin-homology domain (PH domain)/Phosphotyrosine-binding domain (PTB)"/>
    <property type="match status" value="1"/>
</dbReference>
<dbReference type="InParanoid" id="H2Z6B2"/>
<dbReference type="GO" id="GO:0005524">
    <property type="term" value="F:ATP binding"/>
    <property type="evidence" value="ECO:0007669"/>
    <property type="project" value="UniProtKB-KW"/>
</dbReference>
<dbReference type="Ensembl" id="ENSCSAVT00000013273.1">
    <property type="protein sequence ID" value="ENSCSAVP00000013124.1"/>
    <property type="gene ID" value="ENSCSAVG00000007705.1"/>
</dbReference>
<dbReference type="EC" id="2.7.11.1" evidence="3"/>
<comment type="catalytic activity">
    <reaction evidence="12">
        <text>L-threonyl-[protein] + ATP = O-phospho-L-threonyl-[protein] + ADP + H(+)</text>
        <dbReference type="Rhea" id="RHEA:46608"/>
        <dbReference type="Rhea" id="RHEA-COMP:11060"/>
        <dbReference type="Rhea" id="RHEA-COMP:11605"/>
        <dbReference type="ChEBI" id="CHEBI:15378"/>
        <dbReference type="ChEBI" id="CHEBI:30013"/>
        <dbReference type="ChEBI" id="CHEBI:30616"/>
        <dbReference type="ChEBI" id="CHEBI:61977"/>
        <dbReference type="ChEBI" id="CHEBI:456216"/>
        <dbReference type="EC" id="2.7.11.1"/>
    </reaction>
</comment>
<keyword evidence="11" id="KW-0067">ATP-binding</keyword>
<dbReference type="InterPro" id="IPR033931">
    <property type="entry name" value="PDK1-typ_PH"/>
</dbReference>
<organism evidence="15 16">
    <name type="scientific">Ciona savignyi</name>
    <name type="common">Pacific transparent sea squirt</name>
    <dbReference type="NCBI Taxonomy" id="51511"/>
    <lineage>
        <taxon>Eukaryota</taxon>
        <taxon>Metazoa</taxon>
        <taxon>Chordata</taxon>
        <taxon>Tunicata</taxon>
        <taxon>Ascidiacea</taxon>
        <taxon>Phlebobranchia</taxon>
        <taxon>Cionidae</taxon>
        <taxon>Ciona</taxon>
    </lineage>
</organism>
<evidence type="ECO:0000256" key="7">
    <source>
        <dbReference type="ARBA" id="ARBA00022527"/>
    </source>
</evidence>
<dbReference type="Pfam" id="PF14593">
    <property type="entry name" value="PH_3"/>
    <property type="match status" value="1"/>
</dbReference>
<dbReference type="STRING" id="51511.ENSCSAVP00000013124"/>
<keyword evidence="9" id="KW-0547">Nucleotide-binding</keyword>
<keyword evidence="5" id="KW-0217">Developmental protein</keyword>
<dbReference type="CDD" id="cd05581">
    <property type="entry name" value="STKc_PDK1"/>
    <property type="match status" value="1"/>
</dbReference>
<dbReference type="SUPFAM" id="SSF56112">
    <property type="entry name" value="Protein kinase-like (PK-like)"/>
    <property type="match status" value="1"/>
</dbReference>
<evidence type="ECO:0000256" key="8">
    <source>
        <dbReference type="ARBA" id="ARBA00022679"/>
    </source>
</evidence>
<dbReference type="Gene3D" id="1.10.510.10">
    <property type="entry name" value="Transferase(Phosphotransferase) domain 1"/>
    <property type="match status" value="1"/>
</dbReference>
<sequence>KCPDDFMVSKLLGEDEDSTVVLAQDISTGKQYAIKILDQEKLAHEDKLSQVQKEQHVISRLKHPFFVKLHYTFEDEKRLYFVLSYAKNGELLSYIEANTSLPLECARFYAAELVLALEYLHRLRIIHRDLKPENILLTDDMHIQITDFGTAKLPNDHRSDLKRTTSFVGTAEYVPPELLTTKRSCISSDLWALGCIIYQMLSGKTPFHDDSEYYVFQKIVSRDFRCPVNMDTDAQDLIGKLLVVDPDGRLGSAGLGGFDKLKSHPFFRGINWQGLHLETPPMMGRPSSVLGRSRPGSEVSIGIWLAYLSCSVSYRTLVYNEVQQSVFLIATFFRLQCSDPDDVEGYGLSLNLSEEEKQRRLTKQADSQWNKFANGRLILKHGELDKKRGLSLKVRHFLLIEGPRIVYADPSSMEIKGEIPWSKELVTEVKTFKVFLIHVPGRTYHLTDKRGNAIKWCRKIEEVKQFYIEQSVLR</sequence>
<keyword evidence="10" id="KW-0418">Kinase</keyword>
<protein>
    <recommendedName>
        <fullName evidence="4">3-phosphoinositide-dependent protein kinase 1</fullName>
        <ecNumber evidence="3">2.7.11.1</ecNumber>
    </recommendedName>
</protein>
<evidence type="ECO:0000256" key="4">
    <source>
        <dbReference type="ARBA" id="ARBA00018538"/>
    </source>
</evidence>
<keyword evidence="8" id="KW-0808">Transferase</keyword>
<reference evidence="15" key="2">
    <citation type="submission" date="2025-08" db="UniProtKB">
        <authorList>
            <consortium name="Ensembl"/>
        </authorList>
    </citation>
    <scope>IDENTIFICATION</scope>
</reference>
<evidence type="ECO:0000313" key="15">
    <source>
        <dbReference type="Ensembl" id="ENSCSAVP00000013124.1"/>
    </source>
</evidence>
<comment type="catalytic activity">
    <reaction evidence="13">
        <text>L-seryl-[protein] + ATP = O-phospho-L-seryl-[protein] + ADP + H(+)</text>
        <dbReference type="Rhea" id="RHEA:17989"/>
        <dbReference type="Rhea" id="RHEA-COMP:9863"/>
        <dbReference type="Rhea" id="RHEA-COMP:11604"/>
        <dbReference type="ChEBI" id="CHEBI:15378"/>
        <dbReference type="ChEBI" id="CHEBI:29999"/>
        <dbReference type="ChEBI" id="CHEBI:30616"/>
        <dbReference type="ChEBI" id="CHEBI:83421"/>
        <dbReference type="ChEBI" id="CHEBI:456216"/>
        <dbReference type="EC" id="2.7.11.1"/>
    </reaction>
</comment>
<comment type="similarity">
    <text evidence="2">Belongs to the protein kinase superfamily. AGC Ser/Thr protein kinase family. PDPK1 subfamily.</text>
</comment>
<dbReference type="FunFam" id="2.30.29.30:FF:000324">
    <property type="entry name" value="Phosphoinositide-dependent kinase 1, isoform F"/>
    <property type="match status" value="1"/>
</dbReference>
<name>H2Z6B2_CIOSA</name>
<dbReference type="InterPro" id="IPR050236">
    <property type="entry name" value="Ser_Thr_kinase_AGC"/>
</dbReference>
<evidence type="ECO:0000256" key="6">
    <source>
        <dbReference type="ARBA" id="ARBA00022490"/>
    </source>
</evidence>
<dbReference type="InterPro" id="IPR000719">
    <property type="entry name" value="Prot_kinase_dom"/>
</dbReference>
<evidence type="ECO:0000256" key="13">
    <source>
        <dbReference type="ARBA" id="ARBA00048679"/>
    </source>
</evidence>
<dbReference type="GO" id="GO:1901701">
    <property type="term" value="P:cellular response to oxygen-containing compound"/>
    <property type="evidence" value="ECO:0007669"/>
    <property type="project" value="UniProtKB-ARBA"/>
</dbReference>
<dbReference type="eggNOG" id="KOG0592">
    <property type="taxonomic scope" value="Eukaryota"/>
</dbReference>
<dbReference type="AlphaFoldDB" id="H2Z6B2"/>
<dbReference type="Proteomes" id="UP000007875">
    <property type="component" value="Unassembled WGS sequence"/>
</dbReference>
<dbReference type="GO" id="GO:0048638">
    <property type="term" value="P:regulation of developmental growth"/>
    <property type="evidence" value="ECO:0007669"/>
    <property type="project" value="UniProtKB-ARBA"/>
</dbReference>
<proteinExistence type="inferred from homology"/>
<dbReference type="OMA" id="ADEWCKA"/>
<evidence type="ECO:0000256" key="3">
    <source>
        <dbReference type="ARBA" id="ARBA00012513"/>
    </source>
</evidence>
<keyword evidence="7" id="KW-0723">Serine/threonine-protein kinase</keyword>
<keyword evidence="6" id="KW-0963">Cytoplasm</keyword>
<dbReference type="FunFam" id="1.10.510.10:FF:000163">
    <property type="entry name" value="3-phosphoinositide-dependent protein kinase 1"/>
    <property type="match status" value="1"/>
</dbReference>
<dbReference type="InterPro" id="IPR008271">
    <property type="entry name" value="Ser/Thr_kinase_AS"/>
</dbReference>
<evidence type="ECO:0000256" key="2">
    <source>
        <dbReference type="ARBA" id="ARBA00010006"/>
    </source>
</evidence>
<dbReference type="SUPFAM" id="SSF50729">
    <property type="entry name" value="PH domain-like"/>
    <property type="match status" value="1"/>
</dbReference>
<evidence type="ECO:0000259" key="14">
    <source>
        <dbReference type="PROSITE" id="PS50011"/>
    </source>
</evidence>
<dbReference type="CDD" id="cd01262">
    <property type="entry name" value="PH_PDK1"/>
    <property type="match status" value="1"/>
</dbReference>
<evidence type="ECO:0000256" key="1">
    <source>
        <dbReference type="ARBA" id="ARBA00004496"/>
    </source>
</evidence>
<dbReference type="Gene3D" id="3.30.200.20">
    <property type="entry name" value="Phosphorylase Kinase, domain 1"/>
    <property type="match status" value="1"/>
</dbReference>
<dbReference type="PROSITE" id="PS50011">
    <property type="entry name" value="PROTEIN_KINASE_DOM"/>
    <property type="match status" value="1"/>
</dbReference>
<dbReference type="InterPro" id="IPR011009">
    <property type="entry name" value="Kinase-like_dom_sf"/>
</dbReference>
<dbReference type="GO" id="GO:0035556">
    <property type="term" value="P:intracellular signal transduction"/>
    <property type="evidence" value="ECO:0007669"/>
    <property type="project" value="TreeGrafter"/>
</dbReference>